<gene>
    <name evidence="2" type="ORF">Pla52n_36290</name>
</gene>
<sequence>MAASAGALTGCPLSVPESLPQVRTAGSESGQADGNADAGEQPLSQLIADTLQRNLQTRALSTQLHGAWQILHGVLAYGREFIVETPDGTKPTIDYLLGGGEIRGFEPMFGDRFGDDARRGLRMELAPDNKVSQGHRDQWLAVLCQCDLPLETEVRGGDHVFTFADWLNQAEWDVPLNLELEFSWTLIALSAYRSTDHSWVARDGETYSTELLLESEIERDLEQSACGGTHRLIGIATALRKRIAEQMPVTGVWQRAQQLVSSCIAESKENQNPDGTYSTAYFHRPGWVRDLGETLGTTGHVLEFLSIAADQQTLHETWVVRGVRKLCGVLDQCDGIDLECGGLYHALHGLVEYQRRTTA</sequence>
<feature type="region of interest" description="Disordered" evidence="1">
    <location>
        <begin position="16"/>
        <end position="39"/>
    </location>
</feature>
<proteinExistence type="predicted"/>
<dbReference type="Proteomes" id="UP000320176">
    <property type="component" value="Unassembled WGS sequence"/>
</dbReference>
<evidence type="ECO:0000313" key="2">
    <source>
        <dbReference type="EMBL" id="TWU02579.1"/>
    </source>
</evidence>
<keyword evidence="3" id="KW-1185">Reference proteome</keyword>
<name>A0A5C6ATJ1_9BACT</name>
<comment type="caution">
    <text evidence="2">The sequence shown here is derived from an EMBL/GenBank/DDBJ whole genome shotgun (WGS) entry which is preliminary data.</text>
</comment>
<evidence type="ECO:0000313" key="3">
    <source>
        <dbReference type="Proteomes" id="UP000320176"/>
    </source>
</evidence>
<reference evidence="2 3" key="1">
    <citation type="submission" date="2019-02" db="EMBL/GenBank/DDBJ databases">
        <title>Deep-cultivation of Planctomycetes and their phenomic and genomic characterization uncovers novel biology.</title>
        <authorList>
            <person name="Wiegand S."/>
            <person name="Jogler M."/>
            <person name="Boedeker C."/>
            <person name="Pinto D."/>
            <person name="Vollmers J."/>
            <person name="Rivas-Marin E."/>
            <person name="Kohn T."/>
            <person name="Peeters S.H."/>
            <person name="Heuer A."/>
            <person name="Rast P."/>
            <person name="Oberbeckmann S."/>
            <person name="Bunk B."/>
            <person name="Jeske O."/>
            <person name="Meyerdierks A."/>
            <person name="Storesund J.E."/>
            <person name="Kallscheuer N."/>
            <person name="Luecker S."/>
            <person name="Lage O.M."/>
            <person name="Pohl T."/>
            <person name="Merkel B.J."/>
            <person name="Hornburger P."/>
            <person name="Mueller R.-W."/>
            <person name="Bruemmer F."/>
            <person name="Labrenz M."/>
            <person name="Spormann A.M."/>
            <person name="Op Den Camp H."/>
            <person name="Overmann J."/>
            <person name="Amann R."/>
            <person name="Jetten M.S.M."/>
            <person name="Mascher T."/>
            <person name="Medema M.H."/>
            <person name="Devos D.P."/>
            <person name="Kaster A.-K."/>
            <person name="Ovreas L."/>
            <person name="Rohde M."/>
            <person name="Galperin M.Y."/>
            <person name="Jogler C."/>
        </authorList>
    </citation>
    <scope>NUCLEOTIDE SEQUENCE [LARGE SCALE GENOMIC DNA]</scope>
    <source>
        <strain evidence="2 3">Pla52n</strain>
    </source>
</reference>
<dbReference type="EMBL" id="SJPN01000004">
    <property type="protein sequence ID" value="TWU02579.1"/>
    <property type="molecule type" value="Genomic_DNA"/>
</dbReference>
<dbReference type="AlphaFoldDB" id="A0A5C6ATJ1"/>
<protein>
    <submittedName>
        <fullName evidence="2">Uncharacterized protein</fullName>
    </submittedName>
</protein>
<organism evidence="2 3">
    <name type="scientific">Stieleria varia</name>
    <dbReference type="NCBI Taxonomy" id="2528005"/>
    <lineage>
        <taxon>Bacteria</taxon>
        <taxon>Pseudomonadati</taxon>
        <taxon>Planctomycetota</taxon>
        <taxon>Planctomycetia</taxon>
        <taxon>Pirellulales</taxon>
        <taxon>Pirellulaceae</taxon>
        <taxon>Stieleria</taxon>
    </lineage>
</organism>
<accession>A0A5C6ATJ1</accession>
<dbReference type="OrthoDB" id="228501at2"/>
<evidence type="ECO:0000256" key="1">
    <source>
        <dbReference type="SAM" id="MobiDB-lite"/>
    </source>
</evidence>
<dbReference type="RefSeq" id="WP_146520881.1">
    <property type="nucleotide sequence ID" value="NZ_CP151726.1"/>
</dbReference>